<keyword evidence="2" id="KW-1185">Reference proteome</keyword>
<dbReference type="AlphaFoldDB" id="A0AAD7RET0"/>
<sequence>MPVSSRYADGRECRYRCAVSRQQAGGTEPPSVTFIALETWINSTARTPLPRQPMACRELHKLIRVSRQREEKRWRGGEQMLIGSIETEA</sequence>
<evidence type="ECO:0000313" key="2">
    <source>
        <dbReference type="Proteomes" id="UP001221898"/>
    </source>
</evidence>
<comment type="caution">
    <text evidence="1">The sequence shown here is derived from an EMBL/GenBank/DDBJ whole genome shotgun (WGS) entry which is preliminary data.</text>
</comment>
<organism evidence="1 2">
    <name type="scientific">Aldrovandia affinis</name>
    <dbReference type="NCBI Taxonomy" id="143900"/>
    <lineage>
        <taxon>Eukaryota</taxon>
        <taxon>Metazoa</taxon>
        <taxon>Chordata</taxon>
        <taxon>Craniata</taxon>
        <taxon>Vertebrata</taxon>
        <taxon>Euteleostomi</taxon>
        <taxon>Actinopterygii</taxon>
        <taxon>Neopterygii</taxon>
        <taxon>Teleostei</taxon>
        <taxon>Notacanthiformes</taxon>
        <taxon>Halosauridae</taxon>
        <taxon>Aldrovandia</taxon>
    </lineage>
</organism>
<evidence type="ECO:0000313" key="1">
    <source>
        <dbReference type="EMBL" id="KAJ8377489.1"/>
    </source>
</evidence>
<accession>A0AAD7RET0</accession>
<gene>
    <name evidence="1" type="ORF">AAFF_G00259570</name>
</gene>
<protein>
    <submittedName>
        <fullName evidence="1">Uncharacterized protein</fullName>
    </submittedName>
</protein>
<dbReference type="Proteomes" id="UP001221898">
    <property type="component" value="Unassembled WGS sequence"/>
</dbReference>
<proteinExistence type="predicted"/>
<name>A0AAD7RET0_9TELE</name>
<reference evidence="1" key="1">
    <citation type="journal article" date="2023" name="Science">
        <title>Genome structures resolve the early diversification of teleost fishes.</title>
        <authorList>
            <person name="Parey E."/>
            <person name="Louis A."/>
            <person name="Montfort J."/>
            <person name="Bouchez O."/>
            <person name="Roques C."/>
            <person name="Iampietro C."/>
            <person name="Lluch J."/>
            <person name="Castinel A."/>
            <person name="Donnadieu C."/>
            <person name="Desvignes T."/>
            <person name="Floi Bucao C."/>
            <person name="Jouanno E."/>
            <person name="Wen M."/>
            <person name="Mejri S."/>
            <person name="Dirks R."/>
            <person name="Jansen H."/>
            <person name="Henkel C."/>
            <person name="Chen W.J."/>
            <person name="Zahm M."/>
            <person name="Cabau C."/>
            <person name="Klopp C."/>
            <person name="Thompson A.W."/>
            <person name="Robinson-Rechavi M."/>
            <person name="Braasch I."/>
            <person name="Lecointre G."/>
            <person name="Bobe J."/>
            <person name="Postlethwait J.H."/>
            <person name="Berthelot C."/>
            <person name="Roest Crollius H."/>
            <person name="Guiguen Y."/>
        </authorList>
    </citation>
    <scope>NUCLEOTIDE SEQUENCE</scope>
    <source>
        <strain evidence="1">NC1722</strain>
    </source>
</reference>
<dbReference type="EMBL" id="JAINUG010000351">
    <property type="protein sequence ID" value="KAJ8377489.1"/>
    <property type="molecule type" value="Genomic_DNA"/>
</dbReference>